<reference evidence="2 3" key="1">
    <citation type="journal article" date="2014" name="BMC Genomics">
        <title>Genome sequencing of four Aureobasidium pullulans varieties: biotechnological potential, stress tolerance, and description of new species.</title>
        <authorList>
            <person name="Gostin Ar C."/>
            <person name="Ohm R.A."/>
            <person name="Kogej T."/>
            <person name="Sonjak S."/>
            <person name="Turk M."/>
            <person name="Zajc J."/>
            <person name="Zalar P."/>
            <person name="Grube M."/>
            <person name="Sun H."/>
            <person name="Han J."/>
            <person name="Sharma A."/>
            <person name="Chiniquy J."/>
            <person name="Ngan C.Y."/>
            <person name="Lipzen A."/>
            <person name="Barry K."/>
            <person name="Grigoriev I.V."/>
            <person name="Gunde-Cimerman N."/>
        </authorList>
    </citation>
    <scope>NUCLEOTIDE SEQUENCE [LARGE SCALE GENOMIC DNA]</scope>
    <source>
        <strain evidence="2 3">EXF-2481</strain>
    </source>
</reference>
<accession>A0A074ZNZ4</accession>
<dbReference type="InParanoid" id="A0A074ZNZ4"/>
<sequence length="68" mass="6980">MNDCPIAPRGISTARLGELSTPKISHPIPGALSIRSGNVNAAAPSPRLPSTPSFAIRPATPTTRPPTP</sequence>
<evidence type="ECO:0000256" key="1">
    <source>
        <dbReference type="SAM" id="MobiDB-lite"/>
    </source>
</evidence>
<dbReference type="RefSeq" id="XP_013348542.1">
    <property type="nucleotide sequence ID" value="XM_013493088.1"/>
</dbReference>
<organism evidence="2 3">
    <name type="scientific">Aureobasidium subglaciale (strain EXF-2481)</name>
    <name type="common">Aureobasidium pullulans var. subglaciale</name>
    <dbReference type="NCBI Taxonomy" id="1043005"/>
    <lineage>
        <taxon>Eukaryota</taxon>
        <taxon>Fungi</taxon>
        <taxon>Dikarya</taxon>
        <taxon>Ascomycota</taxon>
        <taxon>Pezizomycotina</taxon>
        <taxon>Dothideomycetes</taxon>
        <taxon>Dothideomycetidae</taxon>
        <taxon>Dothideales</taxon>
        <taxon>Saccotheciaceae</taxon>
        <taxon>Aureobasidium</taxon>
    </lineage>
</organism>
<dbReference type="GeneID" id="25365022"/>
<dbReference type="HOGENOM" id="CLU_2793579_0_0_1"/>
<protein>
    <submittedName>
        <fullName evidence="2">Uncharacterized protein</fullName>
    </submittedName>
</protein>
<evidence type="ECO:0000313" key="3">
    <source>
        <dbReference type="Proteomes" id="UP000030641"/>
    </source>
</evidence>
<keyword evidence="3" id="KW-1185">Reference proteome</keyword>
<proteinExistence type="predicted"/>
<evidence type="ECO:0000313" key="2">
    <source>
        <dbReference type="EMBL" id="KER00047.1"/>
    </source>
</evidence>
<dbReference type="AlphaFoldDB" id="A0A074ZNZ4"/>
<name>A0A074ZNZ4_AURSE</name>
<dbReference type="EMBL" id="KL584749">
    <property type="protein sequence ID" value="KER00047.1"/>
    <property type="molecule type" value="Genomic_DNA"/>
</dbReference>
<feature type="region of interest" description="Disordered" evidence="1">
    <location>
        <begin position="37"/>
        <end position="68"/>
    </location>
</feature>
<dbReference type="Proteomes" id="UP000030641">
    <property type="component" value="Unassembled WGS sequence"/>
</dbReference>
<gene>
    <name evidence="2" type="ORF">AUEXF2481DRAFT_34231</name>
</gene>